<feature type="transmembrane region" description="Helical" evidence="1">
    <location>
        <begin position="56"/>
        <end position="78"/>
    </location>
</feature>
<dbReference type="GO" id="GO:0005886">
    <property type="term" value="C:plasma membrane"/>
    <property type="evidence" value="ECO:0007669"/>
    <property type="project" value="InterPro"/>
</dbReference>
<feature type="transmembrane region" description="Helical" evidence="1">
    <location>
        <begin position="116"/>
        <end position="134"/>
    </location>
</feature>
<evidence type="ECO:0000313" key="2">
    <source>
        <dbReference type="EMBL" id="OTP14408.1"/>
    </source>
</evidence>
<dbReference type="GO" id="GO:0015234">
    <property type="term" value="F:thiamine transmembrane transporter activity"/>
    <property type="evidence" value="ECO:0007669"/>
    <property type="project" value="InterPro"/>
</dbReference>
<accession>A0A242K4F7</accession>
<reference evidence="3" key="3">
    <citation type="submission" date="2024-03" db="EMBL/GenBank/DDBJ databases">
        <title>The Genome Sequence of Enterococcus sp. DIV0242b.</title>
        <authorList>
            <consortium name="The Broad Institute Genomics Platform"/>
            <consortium name="The Broad Institute Microbial Omics Core"/>
            <consortium name="The Broad Institute Genomic Center for Infectious Diseases"/>
            <person name="Earl A."/>
            <person name="Manson A."/>
            <person name="Gilmore M."/>
            <person name="Schwartman J."/>
            <person name="Shea T."/>
            <person name="Abouelleil A."/>
            <person name="Cao P."/>
            <person name="Chapman S."/>
            <person name="Cusick C."/>
            <person name="Young S."/>
            <person name="Neafsey D."/>
            <person name="Nusbaum C."/>
            <person name="Birren B."/>
        </authorList>
    </citation>
    <scope>NUCLEOTIDE SEQUENCE</scope>
    <source>
        <strain evidence="3">9E7_DIV0242</strain>
    </source>
</reference>
<evidence type="ECO:0000313" key="4">
    <source>
        <dbReference type="Proteomes" id="UP000195141"/>
    </source>
</evidence>
<protein>
    <submittedName>
        <fullName evidence="3">Thiamine transporter</fullName>
    </submittedName>
</protein>
<dbReference type="Gene3D" id="1.10.1760.20">
    <property type="match status" value="1"/>
</dbReference>
<dbReference type="Proteomes" id="UP000195141">
    <property type="component" value="Chromosome"/>
</dbReference>
<dbReference type="OrthoDB" id="9795813at2"/>
<feature type="transmembrane region" description="Helical" evidence="1">
    <location>
        <begin position="84"/>
        <end position="104"/>
    </location>
</feature>
<keyword evidence="1" id="KW-0472">Membrane</keyword>
<proteinExistence type="predicted"/>
<dbReference type="NCBIfam" id="TIGR02357">
    <property type="entry name" value="ECF_ThiT_YuaJ"/>
    <property type="match status" value="1"/>
</dbReference>
<keyword evidence="1" id="KW-1133">Transmembrane helix</keyword>
<reference evidence="3" key="2">
    <citation type="submission" date="2017-05" db="EMBL/GenBank/DDBJ databases">
        <authorList>
            <consortium name="The Broad Institute Genomics Platform"/>
            <consortium name="The Broad Institute Genomic Center for Infectious Diseases"/>
            <person name="Earl A."/>
            <person name="Manson A."/>
            <person name="Schwartman J."/>
            <person name="Gilmore M."/>
            <person name="Abouelleil A."/>
            <person name="Cao P."/>
            <person name="Chapman S."/>
            <person name="Cusick C."/>
            <person name="Shea T."/>
            <person name="Young S."/>
            <person name="Neafsey D."/>
            <person name="Nusbaum C."/>
            <person name="Birren B."/>
        </authorList>
    </citation>
    <scope>NUCLEOTIDE SEQUENCE</scope>
    <source>
        <strain evidence="3">9E7_DIV0242</strain>
    </source>
</reference>
<reference evidence="2" key="1">
    <citation type="submission" date="2017-05" db="EMBL/GenBank/DDBJ databases">
        <title>The Genome Sequence of Enterococcus sp. 9E7_DIV0242.</title>
        <authorList>
            <consortium name="The Broad Institute Genomics Platform"/>
            <consortium name="The Broad Institute Genomic Center for Infectious Diseases"/>
            <person name="Earl A."/>
            <person name="Manson A."/>
            <person name="Schwartman J."/>
            <person name="Gilmore M."/>
            <person name="Abouelleil A."/>
            <person name="Cao P."/>
            <person name="Chapman S."/>
            <person name="Cusick C."/>
            <person name="Shea T."/>
            <person name="Young S."/>
            <person name="Neafsey D."/>
            <person name="Nusbaum C."/>
            <person name="Birren B."/>
        </authorList>
    </citation>
    <scope>NUCLEOTIDE SEQUENCE [LARGE SCALE GENOMIC DNA]</scope>
    <source>
        <strain evidence="2">9E7_DIV0242</strain>
    </source>
</reference>
<feature type="transmembrane region" description="Helical" evidence="1">
    <location>
        <begin position="7"/>
        <end position="26"/>
    </location>
</feature>
<sequence>MSKKMDLRVWIEGTVIAAMAMALSFIPIESGNAAFDLSLGLIPLVLYSFRRGAIPGLAAGFIWGLLSIILGSAMRYFVSVPQIIFEYPFAFAFGGLGGLFSGKIQQAISSEQTGKVMRYIVLGSVTAALSRWFWHYWAGVFVWGAYAPEGMSPYWYSFIFNGGSAVANAVMISVVLVIVAKVSPRLFIPKSTQYITRSIKNK</sequence>
<feature type="transmembrane region" description="Helical" evidence="1">
    <location>
        <begin position="154"/>
        <end position="180"/>
    </location>
</feature>
<keyword evidence="1" id="KW-0812">Transmembrane</keyword>
<organism evidence="2">
    <name type="scientific">Candidatus Enterococcus clewellii</name>
    <dbReference type="NCBI Taxonomy" id="1834193"/>
    <lineage>
        <taxon>Bacteria</taxon>
        <taxon>Bacillati</taxon>
        <taxon>Bacillota</taxon>
        <taxon>Bacilli</taxon>
        <taxon>Lactobacillales</taxon>
        <taxon>Enterococcaceae</taxon>
        <taxon>Enterococcus</taxon>
    </lineage>
</organism>
<feature type="transmembrane region" description="Helical" evidence="1">
    <location>
        <begin position="32"/>
        <end position="49"/>
    </location>
</feature>
<gene>
    <name evidence="3" type="ORF">A5888_002328</name>
    <name evidence="2" type="ORF">A5888_002509</name>
</gene>
<dbReference type="AlphaFoldDB" id="A0A242K4F7"/>
<dbReference type="RefSeq" id="WP_086349563.1">
    <property type="nucleotide sequence ID" value="NZ_CP147247.1"/>
</dbReference>
<dbReference type="Pfam" id="PF09515">
    <property type="entry name" value="Thia_YuaJ"/>
    <property type="match status" value="1"/>
</dbReference>
<dbReference type="InterPro" id="IPR012651">
    <property type="entry name" value="Thia_Transptr_ThiT"/>
</dbReference>
<name>A0A242K4F7_9ENTE</name>
<dbReference type="EMBL" id="NGMM01000004">
    <property type="protein sequence ID" value="OTP14408.1"/>
    <property type="molecule type" value="Genomic_DNA"/>
</dbReference>
<keyword evidence="4" id="KW-1185">Reference proteome</keyword>
<evidence type="ECO:0000256" key="1">
    <source>
        <dbReference type="SAM" id="Phobius"/>
    </source>
</evidence>
<evidence type="ECO:0000313" key="3">
    <source>
        <dbReference type="EMBL" id="WYJ90571.1"/>
    </source>
</evidence>
<dbReference type="EMBL" id="CP147247">
    <property type="protein sequence ID" value="WYJ90571.1"/>
    <property type="molecule type" value="Genomic_DNA"/>
</dbReference>